<dbReference type="PIRSF" id="PIRSF005211">
    <property type="entry name" value="Ab_hydro_YheT"/>
    <property type="match status" value="1"/>
</dbReference>
<dbReference type="Pfam" id="PF00561">
    <property type="entry name" value="Abhydrolase_1"/>
    <property type="match status" value="1"/>
</dbReference>
<comment type="caution">
    <text evidence="5">The sequence shown here is derived from an EMBL/GenBank/DDBJ whole genome shotgun (WGS) entry which is preliminary data.</text>
</comment>
<dbReference type="InterPro" id="IPR029058">
    <property type="entry name" value="AB_hydrolase_fold"/>
</dbReference>
<dbReference type="InterPro" id="IPR000073">
    <property type="entry name" value="AB_hydrolase_1"/>
</dbReference>
<dbReference type="InterPro" id="IPR050960">
    <property type="entry name" value="AB_hydrolase_4_sf"/>
</dbReference>
<accession>A0A1B7L4B0</accession>
<dbReference type="AlphaFoldDB" id="A0A1B7L4B0"/>
<feature type="region of interest" description="Disordered" evidence="3">
    <location>
        <begin position="1"/>
        <end position="25"/>
    </location>
</feature>
<dbReference type="FunFam" id="3.40.50.1820:FF:000080">
    <property type="entry name" value="Alpha/beta hydrolase"/>
    <property type="match status" value="1"/>
</dbReference>
<comment type="similarity">
    <text evidence="1">Belongs to the AB hydrolase superfamily. AB hydrolase 4 family.</text>
</comment>
<feature type="active site" description="Charge relay system" evidence="2">
    <location>
        <position position="154"/>
    </location>
</feature>
<protein>
    <submittedName>
        <fullName evidence="5">Hydrolase</fullName>
    </submittedName>
</protein>
<proteinExistence type="inferred from homology"/>
<dbReference type="Gene3D" id="3.40.50.1820">
    <property type="entry name" value="alpha/beta hydrolase"/>
    <property type="match status" value="1"/>
</dbReference>
<dbReference type="RefSeq" id="WP_064597989.1">
    <property type="nucleotide sequence ID" value="NZ_CP134782.1"/>
</dbReference>
<evidence type="ECO:0000256" key="1">
    <source>
        <dbReference type="ARBA" id="ARBA00010884"/>
    </source>
</evidence>
<dbReference type="GO" id="GO:0047372">
    <property type="term" value="F:monoacylglycerol lipase activity"/>
    <property type="evidence" value="ECO:0007669"/>
    <property type="project" value="TreeGrafter"/>
</dbReference>
<organism evidence="5 6">
    <name type="scientific">Mangrovibacter phragmitis</name>
    <dbReference type="NCBI Taxonomy" id="1691903"/>
    <lineage>
        <taxon>Bacteria</taxon>
        <taxon>Pseudomonadati</taxon>
        <taxon>Pseudomonadota</taxon>
        <taxon>Gammaproteobacteria</taxon>
        <taxon>Enterobacterales</taxon>
        <taxon>Enterobacteriaceae</taxon>
        <taxon>Mangrovibacter</taxon>
    </lineage>
</organism>
<dbReference type="PANTHER" id="PTHR10794:SF94">
    <property type="entry name" value="ESTERASE YHET-RELATED"/>
    <property type="match status" value="1"/>
</dbReference>
<dbReference type="STRING" id="1691903.A9B99_08105"/>
<evidence type="ECO:0000256" key="3">
    <source>
        <dbReference type="SAM" id="MobiDB-lite"/>
    </source>
</evidence>
<dbReference type="EMBL" id="LYRP01000012">
    <property type="protein sequence ID" value="OAT77254.1"/>
    <property type="molecule type" value="Genomic_DNA"/>
</dbReference>
<gene>
    <name evidence="5" type="ORF">A9B99_08105</name>
</gene>
<evidence type="ECO:0000259" key="4">
    <source>
        <dbReference type="Pfam" id="PF00561"/>
    </source>
</evidence>
<reference evidence="6" key="1">
    <citation type="submission" date="2016-05" db="EMBL/GenBank/DDBJ databases">
        <authorList>
            <person name="Behera P."/>
            <person name="Vaishampayan P."/>
            <person name="Singh N."/>
            <person name="Raina V."/>
            <person name="Suar M."/>
            <person name="Pattnaik A."/>
            <person name="Rastogi G."/>
        </authorList>
    </citation>
    <scope>NUCLEOTIDE SEQUENCE [LARGE SCALE GENOMIC DNA]</scope>
    <source>
        <strain evidence="6">MP23</strain>
    </source>
</reference>
<dbReference type="PANTHER" id="PTHR10794">
    <property type="entry name" value="ABHYDROLASE DOMAIN-CONTAINING PROTEIN"/>
    <property type="match status" value="1"/>
</dbReference>
<dbReference type="OrthoDB" id="332676at2"/>
<dbReference type="Proteomes" id="UP000078225">
    <property type="component" value="Unassembled WGS sequence"/>
</dbReference>
<dbReference type="GO" id="GO:0034338">
    <property type="term" value="F:short-chain carboxylesterase activity"/>
    <property type="evidence" value="ECO:0007669"/>
    <property type="project" value="TreeGrafter"/>
</dbReference>
<keyword evidence="6" id="KW-1185">Reference proteome</keyword>
<sequence length="338" mass="38391">MTQITPVDASEENNSQRDFHPMPGLSNPHLQTMLPRLIRRRLHFTPFWQRLELPDDDFVDLAWSEDPQLALHKPRLVVFHGLEGSLYSPYAHGMIEAAKAQGWLGVVMHFRGCSGTPNRQKRIYHSGDTGDASYFLNWLNLRYGSVPTAAVGYSLGGNMLACLLAEQGTQCTLDAAVIVSAPFMLEQCCYHMERGFSRIYQRYLLNLLKANASRKLAVYPGSLPVDLTRLRKVKRIREFDDLITSRIHGFDDALDYYRQCSAMSHLPNIAVNTLIIHAKDDPFMDHHVIPDSTLLPSNIEYQLTDHGGHVGFIGGSIARPEMWLEKRIPSWLTRYLSN</sequence>
<dbReference type="SUPFAM" id="SSF53474">
    <property type="entry name" value="alpha/beta-Hydrolases"/>
    <property type="match status" value="1"/>
</dbReference>
<feature type="active site" description="Charge relay system" evidence="2">
    <location>
        <position position="281"/>
    </location>
</feature>
<keyword evidence="5" id="KW-0378">Hydrolase</keyword>
<evidence type="ECO:0000313" key="6">
    <source>
        <dbReference type="Proteomes" id="UP000078225"/>
    </source>
</evidence>
<feature type="domain" description="AB hydrolase-1" evidence="4">
    <location>
        <begin position="74"/>
        <end position="314"/>
    </location>
</feature>
<name>A0A1B7L4B0_9ENTR</name>
<dbReference type="InterPro" id="IPR012020">
    <property type="entry name" value="ABHD4"/>
</dbReference>
<feature type="active site" description="Charge relay system" evidence="2">
    <location>
        <position position="309"/>
    </location>
</feature>
<evidence type="ECO:0000313" key="5">
    <source>
        <dbReference type="EMBL" id="OAT77254.1"/>
    </source>
</evidence>
<dbReference type="NCBIfam" id="NF008218">
    <property type="entry name" value="PRK10985.1"/>
    <property type="match status" value="1"/>
</dbReference>
<evidence type="ECO:0000256" key="2">
    <source>
        <dbReference type="PIRSR" id="PIRSR005211-1"/>
    </source>
</evidence>